<evidence type="ECO:0000256" key="2">
    <source>
        <dbReference type="ARBA" id="ARBA00022448"/>
    </source>
</evidence>
<keyword evidence="7" id="KW-0851">Voltage-gated channel</keyword>
<dbReference type="InterPro" id="IPR003937">
    <property type="entry name" value="K_chnl_volt-dep_KCNQ"/>
</dbReference>
<feature type="transmembrane region" description="Helical" evidence="14">
    <location>
        <begin position="141"/>
        <end position="161"/>
    </location>
</feature>
<name>A0A7J7EI43_DICBM</name>
<evidence type="ECO:0000313" key="17">
    <source>
        <dbReference type="Proteomes" id="UP000551758"/>
    </source>
</evidence>
<dbReference type="Proteomes" id="UP000551758">
    <property type="component" value="Unassembled WGS sequence"/>
</dbReference>
<feature type="transmembrane region" description="Helical" evidence="14">
    <location>
        <begin position="314"/>
        <end position="339"/>
    </location>
</feature>
<evidence type="ECO:0000256" key="1">
    <source>
        <dbReference type="ARBA" id="ARBA00004651"/>
    </source>
</evidence>
<evidence type="ECO:0000256" key="6">
    <source>
        <dbReference type="ARBA" id="ARBA00022826"/>
    </source>
</evidence>
<evidence type="ECO:0000256" key="12">
    <source>
        <dbReference type="ARBA" id="ARBA00023303"/>
    </source>
</evidence>
<protein>
    <recommendedName>
        <fullName evidence="15">Ion transport domain-containing protein</fullName>
    </recommendedName>
</protein>
<keyword evidence="6" id="KW-0631">Potassium channel</keyword>
<evidence type="ECO:0000259" key="15">
    <source>
        <dbReference type="Pfam" id="PF00520"/>
    </source>
</evidence>
<feature type="transmembrane region" description="Helical" evidence="14">
    <location>
        <begin position="246"/>
        <end position="265"/>
    </location>
</feature>
<evidence type="ECO:0000256" key="10">
    <source>
        <dbReference type="ARBA" id="ARBA00023065"/>
    </source>
</evidence>
<dbReference type="GO" id="GO:0008076">
    <property type="term" value="C:voltage-gated potassium channel complex"/>
    <property type="evidence" value="ECO:0007669"/>
    <property type="project" value="TreeGrafter"/>
</dbReference>
<dbReference type="InterPro" id="IPR003948">
    <property type="entry name" value="K_chnl_volt-dep_KCNQ3"/>
</dbReference>
<keyword evidence="5 14" id="KW-0812">Transmembrane</keyword>
<dbReference type="PRINTS" id="PR01462">
    <property type="entry name" value="KCNQ3CHANNEL"/>
</dbReference>
<keyword evidence="12" id="KW-0407">Ion channel</keyword>
<keyword evidence="4" id="KW-0633">Potassium transport</keyword>
<dbReference type="GO" id="GO:0005249">
    <property type="term" value="F:voltage-gated potassium channel activity"/>
    <property type="evidence" value="ECO:0007669"/>
    <property type="project" value="InterPro"/>
</dbReference>
<feature type="non-terminal residue" evidence="16">
    <location>
        <position position="1"/>
    </location>
</feature>
<dbReference type="Gene3D" id="1.10.287.70">
    <property type="match status" value="1"/>
</dbReference>
<organism evidence="16 17">
    <name type="scientific">Diceros bicornis minor</name>
    <name type="common">South-central black rhinoceros</name>
    <dbReference type="NCBI Taxonomy" id="77932"/>
    <lineage>
        <taxon>Eukaryota</taxon>
        <taxon>Metazoa</taxon>
        <taxon>Chordata</taxon>
        <taxon>Craniata</taxon>
        <taxon>Vertebrata</taxon>
        <taxon>Euteleostomi</taxon>
        <taxon>Mammalia</taxon>
        <taxon>Eutheria</taxon>
        <taxon>Laurasiatheria</taxon>
        <taxon>Perissodactyla</taxon>
        <taxon>Rhinocerotidae</taxon>
        <taxon>Diceros</taxon>
    </lineage>
</organism>
<evidence type="ECO:0000256" key="7">
    <source>
        <dbReference type="ARBA" id="ARBA00022882"/>
    </source>
</evidence>
<dbReference type="SUPFAM" id="SSF81324">
    <property type="entry name" value="Voltage-gated potassium channels"/>
    <property type="match status" value="1"/>
</dbReference>
<feature type="transmembrane region" description="Helical" evidence="14">
    <location>
        <begin position="285"/>
        <end position="302"/>
    </location>
</feature>
<dbReference type="FunFam" id="1.10.287.70:FF:000016">
    <property type="entry name" value="Putative potassium voltage-gated channel subfamily KQT member 2"/>
    <property type="match status" value="1"/>
</dbReference>
<dbReference type="EMBL" id="JACDTQ010002883">
    <property type="protein sequence ID" value="KAF5915294.1"/>
    <property type="molecule type" value="Genomic_DNA"/>
</dbReference>
<comment type="caution">
    <text evidence="16">The sequence shown here is derived from an EMBL/GenBank/DDBJ whole genome shotgun (WGS) entry which is preliminary data.</text>
</comment>
<dbReference type="PRINTS" id="PR00169">
    <property type="entry name" value="KCHANNEL"/>
</dbReference>
<evidence type="ECO:0000256" key="14">
    <source>
        <dbReference type="SAM" id="Phobius"/>
    </source>
</evidence>
<evidence type="ECO:0000256" key="5">
    <source>
        <dbReference type="ARBA" id="ARBA00022692"/>
    </source>
</evidence>
<accession>A0A7J7EI43</accession>
<evidence type="ECO:0000256" key="11">
    <source>
        <dbReference type="ARBA" id="ARBA00023136"/>
    </source>
</evidence>
<keyword evidence="2" id="KW-0813">Transport</keyword>
<dbReference type="PRINTS" id="PR01459">
    <property type="entry name" value="KCNQCHANNEL"/>
</dbReference>
<dbReference type="Pfam" id="PF00520">
    <property type="entry name" value="Ion_trans"/>
    <property type="match status" value="1"/>
</dbReference>
<dbReference type="Gene3D" id="6.10.140.1910">
    <property type="match status" value="1"/>
</dbReference>
<sequence>MKSNESTPWEYANVCFCVGQLCIATLTLKCNLAMPGVYLPSVLFKLSVLQSPRPLSAQDLVPAVLLGPALFVSGRPGLGKKRAVGNSMYHCGPSLAFACAKTAASSWLLPRRRFLIVLGCLILAVLTTFKEYETVSGDWLLLLETFAIFIFGAEFALRIWAAGCCCRYKGWRGRLKFARKPLCMLDIFVLIASVPVVAVGNQGNVLATSLRSLRFLQILRMLRMDRRGGTWKLLGSAICAHSKELITAWYIGFLTLILSSFLVYLVEKDVPDAQGGEMREEFETYADALWWGLITLATIGYGDKTPKTWEGRLIAATFSLIGVSFFALPAGILGSGLALKVQEQHRQKHFEKRRKPAAELIQAAWRYYATNPNRIDLVATWRFYESVVSFPFFRQVVTHLNAQSMPDHPSH</sequence>
<evidence type="ECO:0000313" key="16">
    <source>
        <dbReference type="EMBL" id="KAF5915294.1"/>
    </source>
</evidence>
<evidence type="ECO:0000256" key="4">
    <source>
        <dbReference type="ARBA" id="ARBA00022538"/>
    </source>
</evidence>
<dbReference type="PANTHER" id="PTHR47735">
    <property type="entry name" value="POTASSIUM VOLTAGE-GATED CHANNEL SUBFAMILY KQT MEMBER 4"/>
    <property type="match status" value="1"/>
</dbReference>
<keyword evidence="17" id="KW-1185">Reference proteome</keyword>
<evidence type="ECO:0000256" key="3">
    <source>
        <dbReference type="ARBA" id="ARBA00022475"/>
    </source>
</evidence>
<feature type="domain" description="Ion transport" evidence="15">
    <location>
        <begin position="114"/>
        <end position="339"/>
    </location>
</feature>
<comment type="subcellular location">
    <subcellularLocation>
        <location evidence="1">Cell membrane</location>
        <topology evidence="1">Multi-pass membrane protein</topology>
    </subcellularLocation>
</comment>
<reference evidence="16 17" key="1">
    <citation type="journal article" date="2020" name="Mol. Biol. Evol.">
        <title>Interspecific Gene Flow and the Evolution of Specialization in Black and White Rhinoceros.</title>
        <authorList>
            <person name="Moodley Y."/>
            <person name="Westbury M.V."/>
            <person name="Russo I.M."/>
            <person name="Gopalakrishnan S."/>
            <person name="Rakotoarivelo A."/>
            <person name="Olsen R.A."/>
            <person name="Prost S."/>
            <person name="Tunstall T."/>
            <person name="Ryder O.A."/>
            <person name="Dalen L."/>
            <person name="Bruford M.W."/>
        </authorList>
    </citation>
    <scope>NUCLEOTIDE SEQUENCE [LARGE SCALE GENOMIC DNA]</scope>
    <source>
        <strain evidence="16">SBR-YM</strain>
        <tissue evidence="16">Skin</tissue>
    </source>
</reference>
<comment type="catalytic activity">
    <reaction evidence="13">
        <text>K(+)(in) = K(+)(out)</text>
        <dbReference type="Rhea" id="RHEA:29463"/>
        <dbReference type="ChEBI" id="CHEBI:29103"/>
    </reaction>
</comment>
<proteinExistence type="predicted"/>
<dbReference type="PANTHER" id="PTHR47735:SF11">
    <property type="entry name" value="POTASSIUM VOLTAGE-GATED CHANNEL SUBFAMILY KQT MEMBER 3"/>
    <property type="match status" value="1"/>
</dbReference>
<dbReference type="AlphaFoldDB" id="A0A7J7EI43"/>
<keyword evidence="3" id="KW-1003">Cell membrane</keyword>
<keyword evidence="11 14" id="KW-0472">Membrane</keyword>
<keyword evidence="9 14" id="KW-1133">Transmembrane helix</keyword>
<gene>
    <name evidence="16" type="ORF">HPG69_011759</name>
</gene>
<feature type="transmembrane region" description="Helical" evidence="14">
    <location>
        <begin position="113"/>
        <end position="129"/>
    </location>
</feature>
<keyword evidence="10" id="KW-0406">Ion transport</keyword>
<evidence type="ECO:0000256" key="9">
    <source>
        <dbReference type="ARBA" id="ARBA00022989"/>
    </source>
</evidence>
<feature type="transmembrane region" description="Helical" evidence="14">
    <location>
        <begin position="182"/>
        <end position="200"/>
    </location>
</feature>
<keyword evidence="8" id="KW-0630">Potassium</keyword>
<dbReference type="InterPro" id="IPR005821">
    <property type="entry name" value="Ion_trans_dom"/>
</dbReference>
<evidence type="ECO:0000256" key="13">
    <source>
        <dbReference type="ARBA" id="ARBA00034430"/>
    </source>
</evidence>
<evidence type="ECO:0000256" key="8">
    <source>
        <dbReference type="ARBA" id="ARBA00022958"/>
    </source>
</evidence>